<gene>
    <name evidence="1" type="ORF">AN2V17_05980</name>
</gene>
<dbReference type="Proteomes" id="UP001374599">
    <property type="component" value="Unassembled WGS sequence"/>
</dbReference>
<sequence>MNNNKSDSVLLDGVRSALIAFLITLGLSLLISIIFNISFFEDFNNLMSGNLGGDKGATATSIVRITVMIFNFSLFNTVGTIKFGILIFIFIPVIAFWLANKQIDRKGNMNSSNIIVYVISSFIFALLQFFISLITKGDLVEGIPINFATFSNLLTTFILSLLLQLFIKLNYKSDSKNGGINAFKNTYRIMGLIGIVIILTGLILGFGNYSKHGILIIIAIILMLPNMIAYSFFYMIGLTMEFNDKLQEALSKYINIDLTFENNMYIRYLAIIIFVLIVAYIVYKMDKEKLIRNAIIYSVSLGLFMGTLGYCSSINFIDIDFIGSIEFSVSSILLSAFIPFVTVWIIVLIYYLIKKVKDVIKE</sequence>
<evidence type="ECO:0000313" key="1">
    <source>
        <dbReference type="EMBL" id="GMQ61370.1"/>
    </source>
</evidence>
<name>A0ACB5UFJ5_9FIRM</name>
<reference evidence="1" key="1">
    <citation type="submission" date="2023-09" db="EMBL/GenBank/DDBJ databases">
        <title>Vallitalea sediminicola and Vallitalea maricola sp. nov., anaerobic bacteria isolated from marine sediment.</title>
        <authorList>
            <person name="Hirano S."/>
            <person name="Maeda A."/>
            <person name="Terahara T."/>
            <person name="Mori K."/>
            <person name="Hamada M."/>
            <person name="Matsumoto R."/>
            <person name="Kobayashi T."/>
        </authorList>
    </citation>
    <scope>NUCLEOTIDE SEQUENCE</scope>
    <source>
        <strain evidence="1">AN17-2</strain>
    </source>
</reference>
<accession>A0ACB5UFJ5</accession>
<evidence type="ECO:0000313" key="2">
    <source>
        <dbReference type="Proteomes" id="UP001374599"/>
    </source>
</evidence>
<keyword evidence="2" id="KW-1185">Reference proteome</keyword>
<protein>
    <submittedName>
        <fullName evidence="1">Uncharacterized protein</fullName>
    </submittedName>
</protein>
<comment type="caution">
    <text evidence="1">The sequence shown here is derived from an EMBL/GenBank/DDBJ whole genome shotgun (WGS) entry which is preliminary data.</text>
</comment>
<organism evidence="1 2">
    <name type="scientific">Vallitalea maricola</name>
    <dbReference type="NCBI Taxonomy" id="3074433"/>
    <lineage>
        <taxon>Bacteria</taxon>
        <taxon>Bacillati</taxon>
        <taxon>Bacillota</taxon>
        <taxon>Clostridia</taxon>
        <taxon>Lachnospirales</taxon>
        <taxon>Vallitaleaceae</taxon>
        <taxon>Vallitalea</taxon>
    </lineage>
</organism>
<dbReference type="EMBL" id="BTPU01000008">
    <property type="protein sequence ID" value="GMQ61370.1"/>
    <property type="molecule type" value="Genomic_DNA"/>
</dbReference>
<proteinExistence type="predicted"/>